<dbReference type="InterPro" id="IPR036890">
    <property type="entry name" value="HATPase_C_sf"/>
</dbReference>
<dbReference type="GO" id="GO:0005524">
    <property type="term" value="F:ATP binding"/>
    <property type="evidence" value="ECO:0007669"/>
    <property type="project" value="UniProtKB-KW"/>
</dbReference>
<dbReference type="InterPro" id="IPR005467">
    <property type="entry name" value="His_kinase_dom"/>
</dbReference>
<proteinExistence type="predicted"/>
<dbReference type="RefSeq" id="WP_015680670.1">
    <property type="nucleotide sequence ID" value="NZ_AOGZ02000014.1"/>
</dbReference>
<dbReference type="GO" id="GO:0006355">
    <property type="term" value="P:regulation of DNA-templated transcription"/>
    <property type="evidence" value="ECO:0007669"/>
    <property type="project" value="InterPro"/>
</dbReference>
<dbReference type="PROSITE" id="PS50110">
    <property type="entry name" value="RESPONSE_REGULATORY"/>
    <property type="match status" value="1"/>
</dbReference>
<evidence type="ECO:0000256" key="6">
    <source>
        <dbReference type="ARBA" id="ARBA00022777"/>
    </source>
</evidence>
<dbReference type="STRING" id="1218599.LEP1GSC195_3229"/>
<dbReference type="InterPro" id="IPR036097">
    <property type="entry name" value="HisK_dim/P_sf"/>
</dbReference>
<dbReference type="SUPFAM" id="SSF55785">
    <property type="entry name" value="PYP-like sensor domain (PAS domain)"/>
    <property type="match status" value="1"/>
</dbReference>
<dbReference type="Pfam" id="PF00072">
    <property type="entry name" value="Response_reg"/>
    <property type="match status" value="1"/>
</dbReference>
<dbReference type="Gene3D" id="3.40.50.2300">
    <property type="match status" value="1"/>
</dbReference>
<accession>R8ZZZ8</accession>
<evidence type="ECO:0000256" key="1">
    <source>
        <dbReference type="ARBA" id="ARBA00000085"/>
    </source>
</evidence>
<dbReference type="SUPFAM" id="SSF47384">
    <property type="entry name" value="Homodimeric domain of signal transducing histidine kinase"/>
    <property type="match status" value="1"/>
</dbReference>
<dbReference type="SMART" id="SM00448">
    <property type="entry name" value="REC"/>
    <property type="match status" value="1"/>
</dbReference>
<feature type="modified residue" description="4-aspartylphosphate" evidence="9">
    <location>
        <position position="53"/>
    </location>
</feature>
<dbReference type="PANTHER" id="PTHR43065:SF10">
    <property type="entry name" value="PEROXIDE STRESS-ACTIVATED HISTIDINE KINASE MAK3"/>
    <property type="match status" value="1"/>
</dbReference>
<dbReference type="InterPro" id="IPR003594">
    <property type="entry name" value="HATPase_dom"/>
</dbReference>
<name>R8ZZZ8_9LEPT</name>
<dbReference type="NCBIfam" id="TIGR00229">
    <property type="entry name" value="sensory_box"/>
    <property type="match status" value="1"/>
</dbReference>
<dbReference type="GO" id="GO:0000155">
    <property type="term" value="F:phosphorelay sensor kinase activity"/>
    <property type="evidence" value="ECO:0007669"/>
    <property type="project" value="InterPro"/>
</dbReference>
<dbReference type="Gene3D" id="3.30.450.20">
    <property type="entry name" value="PAS domain"/>
    <property type="match status" value="1"/>
</dbReference>
<comment type="catalytic activity">
    <reaction evidence="1">
        <text>ATP + protein L-histidine = ADP + protein N-phospho-L-histidine.</text>
        <dbReference type="EC" id="2.7.13.3"/>
    </reaction>
</comment>
<dbReference type="InterPro" id="IPR004358">
    <property type="entry name" value="Sig_transdc_His_kin-like_C"/>
</dbReference>
<evidence type="ECO:0000256" key="4">
    <source>
        <dbReference type="ARBA" id="ARBA00022679"/>
    </source>
</evidence>
<dbReference type="Pfam" id="PF00512">
    <property type="entry name" value="HisKA"/>
    <property type="match status" value="1"/>
</dbReference>
<feature type="domain" description="Response regulatory" evidence="11">
    <location>
        <begin position="3"/>
        <end position="118"/>
    </location>
</feature>
<dbReference type="SMART" id="SM00388">
    <property type="entry name" value="HisKA"/>
    <property type="match status" value="1"/>
</dbReference>
<keyword evidence="4" id="KW-0808">Transferase</keyword>
<dbReference type="Gene3D" id="1.10.287.130">
    <property type="match status" value="1"/>
</dbReference>
<keyword evidence="6" id="KW-0418">Kinase</keyword>
<comment type="caution">
    <text evidence="12">The sequence shown here is derived from an EMBL/GenBank/DDBJ whole genome shotgun (WGS) entry which is preliminary data.</text>
</comment>
<dbReference type="PANTHER" id="PTHR43065">
    <property type="entry name" value="SENSOR HISTIDINE KINASE"/>
    <property type="match status" value="1"/>
</dbReference>
<dbReference type="Gene3D" id="3.30.565.10">
    <property type="entry name" value="Histidine kinase-like ATPase, C-terminal domain"/>
    <property type="match status" value="1"/>
</dbReference>
<evidence type="ECO:0000256" key="9">
    <source>
        <dbReference type="PROSITE-ProRule" id="PRU00169"/>
    </source>
</evidence>
<dbReference type="SUPFAM" id="SSF55874">
    <property type="entry name" value="ATPase domain of HSP90 chaperone/DNA topoisomerase II/histidine kinase"/>
    <property type="match status" value="1"/>
</dbReference>
<evidence type="ECO:0000259" key="10">
    <source>
        <dbReference type="PROSITE" id="PS50109"/>
    </source>
</evidence>
<keyword evidence="8" id="KW-0902">Two-component regulatory system</keyword>
<dbReference type="InterPro" id="IPR035965">
    <property type="entry name" value="PAS-like_dom_sf"/>
</dbReference>
<dbReference type="InterPro" id="IPR000014">
    <property type="entry name" value="PAS"/>
</dbReference>
<keyword evidence="13" id="KW-1185">Reference proteome</keyword>
<sequence>MDKILIVDDEEDIRIALKRVLSREGYQIELAESASEAIQRISSGETFSVAISDILMSGMSGIDFTKFVAEKNINLPVILITGNPNLSSAESAIRYHAFEYISKPVDRTQILSVVKRALEVKNQKDSDLEKLKLSEKLEKALRTQNLDLNRQNAAILNATSDAVITIDSKLTIVSANKASFEMFRFHTPLDLIGQSVKLLFPENKIQKYMGQVSKVLSEEENKSTLQLSDVTLLRSDFSTFLADIAICSYSLDGDTYYTGVIRDVTQKKIMVEQLIHSERRAFLSVVAASIGHEINNSLTAIQGFVEMASRENADTMLKDRALKVTLNQTEKLRALTSNLLQLGKSLKSNNEQSKILDLNKEISSVLQVFKETAKLKYCQIKREESSEHIPIKMNSDQFALLLSNILLNAADATNNIGTIEILSYQDQKNSHLIVTDDGDGMSPETLDKIYEPYFTTKELGKGTGLGMFVVKQIVDNFEIRLEIESIAGKGSKFHFIFPKAIES</sequence>
<evidence type="ECO:0000313" key="13">
    <source>
        <dbReference type="Proteomes" id="UP000013984"/>
    </source>
</evidence>
<dbReference type="OrthoDB" id="343745at2"/>
<dbReference type="InterPro" id="IPR003661">
    <property type="entry name" value="HisK_dim/P_dom"/>
</dbReference>
<evidence type="ECO:0000256" key="3">
    <source>
        <dbReference type="ARBA" id="ARBA00022553"/>
    </source>
</evidence>
<dbReference type="EC" id="2.7.13.3" evidence="2"/>
<dbReference type="Pfam" id="PF02518">
    <property type="entry name" value="HATPase_c"/>
    <property type="match status" value="1"/>
</dbReference>
<dbReference type="SMART" id="SM00091">
    <property type="entry name" value="PAS"/>
    <property type="match status" value="1"/>
</dbReference>
<keyword evidence="5" id="KW-0547">Nucleotide-binding</keyword>
<dbReference type="SMART" id="SM00387">
    <property type="entry name" value="HATPase_c"/>
    <property type="match status" value="1"/>
</dbReference>
<dbReference type="Proteomes" id="UP000013984">
    <property type="component" value="Unassembled WGS sequence"/>
</dbReference>
<dbReference type="InterPro" id="IPR013767">
    <property type="entry name" value="PAS_fold"/>
</dbReference>
<reference evidence="12" key="1">
    <citation type="submission" date="2013-04" db="EMBL/GenBank/DDBJ databases">
        <authorList>
            <person name="Harkins D.M."/>
            <person name="Durkin A.S."/>
            <person name="Brinkac L.M."/>
            <person name="Haft D.H."/>
            <person name="Selengut J.D."/>
            <person name="Sanka R."/>
            <person name="DePew J."/>
            <person name="Purushe J."/>
            <person name="Galloway R.L."/>
            <person name="Vinetz J.M."/>
            <person name="Sutton G.G."/>
            <person name="Nierman W.C."/>
            <person name="Fouts D.E."/>
        </authorList>
    </citation>
    <scope>NUCLEOTIDE SEQUENCE [LARGE SCALE GENOMIC DNA]</scope>
    <source>
        <strain evidence="12">CDC</strain>
    </source>
</reference>
<protein>
    <recommendedName>
        <fullName evidence="2">histidine kinase</fullName>
        <ecNumber evidence="2">2.7.13.3</ecNumber>
    </recommendedName>
</protein>
<keyword evidence="7" id="KW-0067">ATP-binding</keyword>
<dbReference type="PROSITE" id="PS50109">
    <property type="entry name" value="HIS_KIN"/>
    <property type="match status" value="1"/>
</dbReference>
<feature type="domain" description="Histidine kinase" evidence="10">
    <location>
        <begin position="289"/>
        <end position="501"/>
    </location>
</feature>
<evidence type="ECO:0000256" key="5">
    <source>
        <dbReference type="ARBA" id="ARBA00022741"/>
    </source>
</evidence>
<dbReference type="SUPFAM" id="SSF52172">
    <property type="entry name" value="CheY-like"/>
    <property type="match status" value="1"/>
</dbReference>
<dbReference type="CDD" id="cd00082">
    <property type="entry name" value="HisKA"/>
    <property type="match status" value="1"/>
</dbReference>
<evidence type="ECO:0000259" key="11">
    <source>
        <dbReference type="PROSITE" id="PS50110"/>
    </source>
</evidence>
<evidence type="ECO:0000256" key="7">
    <source>
        <dbReference type="ARBA" id="ARBA00022840"/>
    </source>
</evidence>
<keyword evidence="3 9" id="KW-0597">Phosphoprotein</keyword>
<evidence type="ECO:0000256" key="8">
    <source>
        <dbReference type="ARBA" id="ARBA00023012"/>
    </source>
</evidence>
<dbReference type="CDD" id="cd00130">
    <property type="entry name" value="PAS"/>
    <property type="match status" value="1"/>
</dbReference>
<dbReference type="InterPro" id="IPR011006">
    <property type="entry name" value="CheY-like_superfamily"/>
</dbReference>
<gene>
    <name evidence="12" type="ORF">LEP1GSC195_3229</name>
</gene>
<dbReference type="AlphaFoldDB" id="R8ZZZ8"/>
<dbReference type="InterPro" id="IPR001789">
    <property type="entry name" value="Sig_transdc_resp-reg_receiver"/>
</dbReference>
<evidence type="ECO:0000313" key="12">
    <source>
        <dbReference type="EMBL" id="EOQ95284.1"/>
    </source>
</evidence>
<evidence type="ECO:0000256" key="2">
    <source>
        <dbReference type="ARBA" id="ARBA00012438"/>
    </source>
</evidence>
<organism evidence="12 13">
    <name type="scientific">Leptospira wolbachii serovar Codice str. CDC</name>
    <dbReference type="NCBI Taxonomy" id="1218599"/>
    <lineage>
        <taxon>Bacteria</taxon>
        <taxon>Pseudomonadati</taxon>
        <taxon>Spirochaetota</taxon>
        <taxon>Spirochaetia</taxon>
        <taxon>Leptospirales</taxon>
        <taxon>Leptospiraceae</taxon>
        <taxon>Leptospira</taxon>
    </lineage>
</organism>
<dbReference type="Pfam" id="PF00989">
    <property type="entry name" value="PAS"/>
    <property type="match status" value="1"/>
</dbReference>
<dbReference type="PRINTS" id="PR00344">
    <property type="entry name" value="BCTRLSENSOR"/>
</dbReference>
<dbReference type="EMBL" id="AOGZ02000014">
    <property type="protein sequence ID" value="EOQ95284.1"/>
    <property type="molecule type" value="Genomic_DNA"/>
</dbReference>